<keyword evidence="6" id="KW-0010">Activator</keyword>
<keyword evidence="3 6" id="KW-0805">Transcription regulation</keyword>
<keyword evidence="5 6" id="KW-0539">Nucleus</keyword>
<comment type="subunit">
    <text evidence="6">Component of the Mediator complex.</text>
</comment>
<evidence type="ECO:0000256" key="6">
    <source>
        <dbReference type="RuleBase" id="RU364146"/>
    </source>
</evidence>
<dbReference type="AlphaFoldDB" id="A0AAW2ZG38"/>
<evidence type="ECO:0000256" key="1">
    <source>
        <dbReference type="ARBA" id="ARBA00004123"/>
    </source>
</evidence>
<dbReference type="InterPro" id="IPR019145">
    <property type="entry name" value="Mediator_Med10"/>
</dbReference>
<dbReference type="EMBL" id="JAOPGA020000494">
    <property type="protein sequence ID" value="KAL0479008.1"/>
    <property type="molecule type" value="Genomic_DNA"/>
</dbReference>
<evidence type="ECO:0000256" key="4">
    <source>
        <dbReference type="ARBA" id="ARBA00023163"/>
    </source>
</evidence>
<proteinExistence type="inferred from homology"/>
<keyword evidence="9" id="KW-1185">Reference proteome</keyword>
<comment type="similarity">
    <text evidence="2 6">Belongs to the Mediator complex subunit 10 family.</text>
</comment>
<sequence>MNQHTYTDEQKKISLEQLERGILDTVNTLSELNIMIENFTSDSEATWFFKLNKLVENYNAVKNVGRAYDVPIPPQVIDHIDNGTSPSQFMSTVQQSAIERCDVMNGRNDVFQVLLDSIKQEIGNNEEFAEELKTL</sequence>
<dbReference type="Pfam" id="PF09748">
    <property type="entry name" value="Med10"/>
    <property type="match status" value="1"/>
</dbReference>
<comment type="subcellular location">
    <subcellularLocation>
        <location evidence="1 6">Nucleus</location>
    </subcellularLocation>
</comment>
<dbReference type="GO" id="GO:0016592">
    <property type="term" value="C:mediator complex"/>
    <property type="evidence" value="ECO:0007669"/>
    <property type="project" value="InterPro"/>
</dbReference>
<protein>
    <recommendedName>
        <fullName evidence="6">Mediator of RNA polymerase II transcription subunit 10</fullName>
    </recommendedName>
    <alternativeName>
        <fullName evidence="6">Mediator complex subunit 10</fullName>
    </alternativeName>
</protein>
<name>A0AAW2ZG38_9EUKA</name>
<evidence type="ECO:0000313" key="8">
    <source>
        <dbReference type="EMBL" id="KAL0487973.1"/>
    </source>
</evidence>
<comment type="caution">
    <text evidence="8">The sequence shown here is derived from an EMBL/GenBank/DDBJ whole genome shotgun (WGS) entry which is preliminary data.</text>
</comment>
<keyword evidence="4 6" id="KW-0804">Transcription</keyword>
<organism evidence="8 9">
    <name type="scientific">Acrasis kona</name>
    <dbReference type="NCBI Taxonomy" id="1008807"/>
    <lineage>
        <taxon>Eukaryota</taxon>
        <taxon>Discoba</taxon>
        <taxon>Heterolobosea</taxon>
        <taxon>Tetramitia</taxon>
        <taxon>Eutetramitia</taxon>
        <taxon>Acrasidae</taxon>
        <taxon>Acrasis</taxon>
    </lineage>
</organism>
<dbReference type="Proteomes" id="UP001431209">
    <property type="component" value="Unassembled WGS sequence"/>
</dbReference>
<evidence type="ECO:0000256" key="3">
    <source>
        <dbReference type="ARBA" id="ARBA00023015"/>
    </source>
</evidence>
<reference evidence="8 9" key="1">
    <citation type="submission" date="2024-03" db="EMBL/GenBank/DDBJ databases">
        <title>The Acrasis kona genome and developmental transcriptomes reveal deep origins of eukaryotic multicellular pathways.</title>
        <authorList>
            <person name="Sheikh S."/>
            <person name="Fu C.-J."/>
            <person name="Brown M.W."/>
            <person name="Baldauf S.L."/>
        </authorList>
    </citation>
    <scope>NUCLEOTIDE SEQUENCE [LARGE SCALE GENOMIC DNA]</scope>
    <source>
        <strain evidence="8 9">ATCC MYA-3509</strain>
    </source>
</reference>
<dbReference type="GO" id="GO:0006357">
    <property type="term" value="P:regulation of transcription by RNA polymerase II"/>
    <property type="evidence" value="ECO:0007669"/>
    <property type="project" value="InterPro"/>
</dbReference>
<comment type="function">
    <text evidence="6">Component of the Mediator complex, a coactivator involved in the regulated transcription of nearly all RNA polymerase II-dependent genes. Mediator functions as a bridge to convey information from gene-specific regulatory proteins to the basal RNA polymerase II transcription machinery. Mediator is recruited to promoters by direct interactions with regulatory proteins and serves as a scaffold for the assembly of a functional preinitiation complex with RNA polymerase II and the general transcription factors.</text>
</comment>
<gene>
    <name evidence="6" type="primary">MED10</name>
    <name evidence="8" type="ORF">AKO1_008844</name>
    <name evidence="7" type="ORF">AKO1_010044</name>
</gene>
<evidence type="ECO:0000256" key="5">
    <source>
        <dbReference type="ARBA" id="ARBA00023242"/>
    </source>
</evidence>
<evidence type="ECO:0000256" key="2">
    <source>
        <dbReference type="ARBA" id="ARBA00005389"/>
    </source>
</evidence>
<evidence type="ECO:0000313" key="7">
    <source>
        <dbReference type="EMBL" id="KAL0479008.1"/>
    </source>
</evidence>
<dbReference type="EMBL" id="JAOPGA020001391">
    <property type="protein sequence ID" value="KAL0487973.1"/>
    <property type="molecule type" value="Genomic_DNA"/>
</dbReference>
<dbReference type="GO" id="GO:0003712">
    <property type="term" value="F:transcription coregulator activity"/>
    <property type="evidence" value="ECO:0007669"/>
    <property type="project" value="InterPro"/>
</dbReference>
<evidence type="ECO:0000313" key="9">
    <source>
        <dbReference type="Proteomes" id="UP001431209"/>
    </source>
</evidence>
<accession>A0AAW2ZG38</accession>